<protein>
    <submittedName>
        <fullName evidence="2">NADPH:quinone reductase</fullName>
    </submittedName>
</protein>
<dbReference type="Gene3D" id="3.40.50.720">
    <property type="entry name" value="NAD(P)-binding Rossmann-like Domain"/>
    <property type="match status" value="1"/>
</dbReference>
<dbReference type="Pfam" id="PF13602">
    <property type="entry name" value="ADH_zinc_N_2"/>
    <property type="match status" value="1"/>
</dbReference>
<dbReference type="SUPFAM" id="SSF50129">
    <property type="entry name" value="GroES-like"/>
    <property type="match status" value="1"/>
</dbReference>
<dbReference type="CDD" id="cd08272">
    <property type="entry name" value="MDR6"/>
    <property type="match status" value="1"/>
</dbReference>
<gene>
    <name evidence="2" type="ORF">SAMN05216199_0654</name>
</gene>
<accession>A0A1H9QJP6</accession>
<evidence type="ECO:0000313" key="3">
    <source>
        <dbReference type="Proteomes" id="UP000199019"/>
    </source>
</evidence>
<dbReference type="GO" id="GO:0016491">
    <property type="term" value="F:oxidoreductase activity"/>
    <property type="evidence" value="ECO:0007669"/>
    <property type="project" value="InterPro"/>
</dbReference>
<dbReference type="EMBL" id="FOHB01000001">
    <property type="protein sequence ID" value="SER60682.1"/>
    <property type="molecule type" value="Genomic_DNA"/>
</dbReference>
<name>A0A1H9QJP6_9MICO</name>
<dbReference type="Proteomes" id="UP000199019">
    <property type="component" value="Unassembled WGS sequence"/>
</dbReference>
<evidence type="ECO:0000313" key="2">
    <source>
        <dbReference type="EMBL" id="SER60682.1"/>
    </source>
</evidence>
<dbReference type="InterPro" id="IPR011032">
    <property type="entry name" value="GroES-like_sf"/>
</dbReference>
<dbReference type="InterPro" id="IPR036291">
    <property type="entry name" value="NAD(P)-bd_dom_sf"/>
</dbReference>
<dbReference type="SUPFAM" id="SSF51735">
    <property type="entry name" value="NAD(P)-binding Rossmann-fold domains"/>
    <property type="match status" value="1"/>
</dbReference>
<dbReference type="STRING" id="587636.SAMN05216199_0654"/>
<dbReference type="SMART" id="SM00829">
    <property type="entry name" value="PKS_ER"/>
    <property type="match status" value="1"/>
</dbReference>
<keyword evidence="3" id="KW-1185">Reference proteome</keyword>
<dbReference type="InterPro" id="IPR050700">
    <property type="entry name" value="YIM1/Zinc_Alcohol_DH_Fams"/>
</dbReference>
<dbReference type="PANTHER" id="PTHR11695">
    <property type="entry name" value="ALCOHOL DEHYDROGENASE RELATED"/>
    <property type="match status" value="1"/>
</dbReference>
<evidence type="ECO:0000259" key="1">
    <source>
        <dbReference type="SMART" id="SM00829"/>
    </source>
</evidence>
<dbReference type="InterPro" id="IPR020843">
    <property type="entry name" value="ER"/>
</dbReference>
<feature type="domain" description="Enoyl reductase (ER)" evidence="1">
    <location>
        <begin position="23"/>
        <end position="337"/>
    </location>
</feature>
<organism evidence="2 3">
    <name type="scientific">Pedococcus cremeus</name>
    <dbReference type="NCBI Taxonomy" id="587636"/>
    <lineage>
        <taxon>Bacteria</taxon>
        <taxon>Bacillati</taxon>
        <taxon>Actinomycetota</taxon>
        <taxon>Actinomycetes</taxon>
        <taxon>Micrococcales</taxon>
        <taxon>Intrasporangiaceae</taxon>
        <taxon>Pedococcus</taxon>
    </lineage>
</organism>
<dbReference type="AlphaFoldDB" id="A0A1H9QJP6"/>
<dbReference type="InterPro" id="IPR013154">
    <property type="entry name" value="ADH-like_N"/>
</dbReference>
<reference evidence="3" key="1">
    <citation type="submission" date="2016-10" db="EMBL/GenBank/DDBJ databases">
        <authorList>
            <person name="Varghese N."/>
            <person name="Submissions S."/>
        </authorList>
    </citation>
    <scope>NUCLEOTIDE SEQUENCE [LARGE SCALE GENOMIC DNA]</scope>
    <source>
        <strain evidence="3">CGMCC 1.6963</strain>
    </source>
</reference>
<proteinExistence type="predicted"/>
<dbReference type="RefSeq" id="WP_218144180.1">
    <property type="nucleotide sequence ID" value="NZ_FOHB01000001.1"/>
</dbReference>
<dbReference type="Pfam" id="PF08240">
    <property type="entry name" value="ADH_N"/>
    <property type="match status" value="1"/>
</dbReference>
<dbReference type="Gene3D" id="3.90.180.10">
    <property type="entry name" value="Medium-chain alcohol dehydrogenases, catalytic domain"/>
    <property type="match status" value="1"/>
</dbReference>
<sequence length="341" mass="34338">MNLSPALSSDTPTMNAAVLHEFGSGLTLGSLARPTAAPGEVVVRVAASGVNPLDTKIRVGNAAHAQVTLPAVLGIDLAGVVTEVGAGVTGFAVGDEVFGMTGGVGAVQGSLAEYAAVDVDLLAHKPARSSMSEAAALPLSVITAWEGLVDRASVREGHRVLVHGGAGGVGHVAVQIALARGATVFATESGTGLETVRGLGAQPIDYRTTPVEDYVASATDGEGFDVIFDTIGGRTLDQSFGAVRRYTGHVVSILGWGTHSLAPLSFRGATYSGVFTLLPLLTGSGRAHHGQILRAAAAMVDAGQLTPIVDSGTYDLSSVMGAHAAVENGTARGKVVVSVSG</sequence>
<dbReference type="PANTHER" id="PTHR11695:SF294">
    <property type="entry name" value="RETICULON-4-INTERACTING PROTEIN 1, MITOCHONDRIAL"/>
    <property type="match status" value="1"/>
</dbReference>